<dbReference type="eggNOG" id="COG0666">
    <property type="taxonomic scope" value="Bacteria"/>
</dbReference>
<dbReference type="STRING" id="446469.Sked_05340"/>
<proteinExistence type="predicted"/>
<dbReference type="Gene3D" id="1.25.40.20">
    <property type="entry name" value="Ankyrin repeat-containing domain"/>
    <property type="match status" value="2"/>
</dbReference>
<reference evidence="4 5" key="1">
    <citation type="journal article" date="2009" name="Stand. Genomic Sci.">
        <title>Complete genome sequence of Sanguibacter keddieii type strain (ST-74).</title>
        <authorList>
            <person name="Ivanova N."/>
            <person name="Sikorski J."/>
            <person name="Sims D."/>
            <person name="Brettin T."/>
            <person name="Detter J.C."/>
            <person name="Han C."/>
            <person name="Lapidus A."/>
            <person name="Copeland A."/>
            <person name="Glavina Del Rio T."/>
            <person name="Nolan M."/>
            <person name="Chen F."/>
            <person name="Lucas S."/>
            <person name="Tice H."/>
            <person name="Cheng J.F."/>
            <person name="Bruce D."/>
            <person name="Goodwin L."/>
            <person name="Pitluck S."/>
            <person name="Pati A."/>
            <person name="Mavromatis K."/>
            <person name="Chen A."/>
            <person name="Palaniappan K."/>
            <person name="D'haeseleer P."/>
            <person name="Chain P."/>
            <person name="Bristow J."/>
            <person name="Eisen J.A."/>
            <person name="Markowitz V."/>
            <person name="Hugenholtz P."/>
            <person name="Goker M."/>
            <person name="Pukall R."/>
            <person name="Klenk H.P."/>
            <person name="Kyrpides N.C."/>
        </authorList>
    </citation>
    <scope>NUCLEOTIDE SEQUENCE [LARGE SCALE GENOMIC DNA]</scope>
    <source>
        <strain evidence="5">ATCC 51767 / DSM 10542 / NCFB 3025 / ST-74</strain>
    </source>
</reference>
<evidence type="ECO:0000256" key="3">
    <source>
        <dbReference type="PROSITE-ProRule" id="PRU00023"/>
    </source>
</evidence>
<dbReference type="InterPro" id="IPR036770">
    <property type="entry name" value="Ankyrin_rpt-contain_sf"/>
</dbReference>
<dbReference type="SMART" id="SM00248">
    <property type="entry name" value="ANK"/>
    <property type="match status" value="4"/>
</dbReference>
<dbReference type="PROSITE" id="PS50088">
    <property type="entry name" value="ANK_REPEAT"/>
    <property type="match status" value="1"/>
</dbReference>
<dbReference type="Proteomes" id="UP000000322">
    <property type="component" value="Chromosome"/>
</dbReference>
<evidence type="ECO:0000313" key="4">
    <source>
        <dbReference type="EMBL" id="ACZ20494.1"/>
    </source>
</evidence>
<evidence type="ECO:0000256" key="1">
    <source>
        <dbReference type="ARBA" id="ARBA00022737"/>
    </source>
</evidence>
<dbReference type="SUPFAM" id="SSF48403">
    <property type="entry name" value="Ankyrin repeat"/>
    <property type="match status" value="1"/>
</dbReference>
<dbReference type="OrthoDB" id="2038281at2"/>
<evidence type="ECO:0000256" key="2">
    <source>
        <dbReference type="ARBA" id="ARBA00023043"/>
    </source>
</evidence>
<dbReference type="KEGG" id="ske:Sked_05340"/>
<dbReference type="AlphaFoldDB" id="D1BAE3"/>
<organism evidence="4 5">
    <name type="scientific">Sanguibacter keddieii (strain ATCC 51767 / DSM 10542 / NCFB 3025 / ST-74)</name>
    <dbReference type="NCBI Taxonomy" id="446469"/>
    <lineage>
        <taxon>Bacteria</taxon>
        <taxon>Bacillati</taxon>
        <taxon>Actinomycetota</taxon>
        <taxon>Actinomycetes</taxon>
        <taxon>Micrococcales</taxon>
        <taxon>Sanguibacteraceae</taxon>
        <taxon>Sanguibacter</taxon>
    </lineage>
</organism>
<accession>D1BAE3</accession>
<dbReference type="InterPro" id="IPR002110">
    <property type="entry name" value="Ankyrin_rpt"/>
</dbReference>
<dbReference type="EMBL" id="CP001819">
    <property type="protein sequence ID" value="ACZ20494.1"/>
    <property type="molecule type" value="Genomic_DNA"/>
</dbReference>
<dbReference type="InterPro" id="IPR050745">
    <property type="entry name" value="Multifunctional_regulatory"/>
</dbReference>
<dbReference type="HOGENOM" id="CLU_764816_0_0_11"/>
<evidence type="ECO:0000313" key="5">
    <source>
        <dbReference type="Proteomes" id="UP000000322"/>
    </source>
</evidence>
<protein>
    <submittedName>
        <fullName evidence="4">Ankyrin repeat protein</fullName>
    </submittedName>
</protein>
<gene>
    <name evidence="4" type="ordered locus">Sked_05340</name>
</gene>
<keyword evidence="1" id="KW-0677">Repeat</keyword>
<feature type="repeat" description="ANK" evidence="3">
    <location>
        <begin position="256"/>
        <end position="295"/>
    </location>
</feature>
<dbReference type="RefSeq" id="WP_012865563.1">
    <property type="nucleotide sequence ID" value="NC_013521.1"/>
</dbReference>
<keyword evidence="5" id="KW-1185">Reference proteome</keyword>
<sequence length="362" mass="39429">MSAEEAPPTISGYWVEKASAEEIFAVYDPTTWPTYRDRSGRSLLTSAVGRHDPETRALLTHRLLDDGADPNPRVSEGYTLLHVLLSRARDPEIDPPLVRHLIAAGADMNKAAGRHGLRPVEDVDHPKLSPAELEPYYRAFFDQPGLELLEKNRRGRSVLDHARLWRRKPQLLEHVMAYLQQIDQAPVDEPLTQTAAWQTLDEILARYSPADAAAVDAETGDSLLHAVLRNADLTVRTALVPRLVADGADVTLRTATGESVLHLALARHGEREAEQDGRVVAALLDAGADINAVSDARSVPLTTLALQGSFMESSVGPLYDALLAAPGLDLDVVVAKGRTVLEAVQKAVPPRPELLARLEARG</sequence>
<keyword evidence="2 3" id="KW-0040">ANK repeat</keyword>
<name>D1BAE3_SANKS</name>
<dbReference type="PANTHER" id="PTHR24189">
    <property type="entry name" value="MYOTROPHIN"/>
    <property type="match status" value="1"/>
</dbReference>